<dbReference type="AlphaFoldDB" id="A0A1G6NY43"/>
<dbReference type="InterPro" id="IPR016120">
    <property type="entry name" value="Sig_transdc_His_kin_SpoOB"/>
</dbReference>
<dbReference type="PANTHER" id="PTHR44936">
    <property type="entry name" value="SENSOR PROTEIN CREC"/>
    <property type="match status" value="1"/>
</dbReference>
<keyword evidence="9 16" id="KW-0418">Kinase</keyword>
<dbReference type="EC" id="2.7.13.3" evidence="3"/>
<dbReference type="STRING" id="168276.SAMN05444580_101687"/>
<dbReference type="Gene3D" id="3.30.450.20">
    <property type="entry name" value="PAS domain"/>
    <property type="match status" value="2"/>
</dbReference>
<dbReference type="Pfam" id="PF17203">
    <property type="entry name" value="sCache_3_2"/>
    <property type="match status" value="1"/>
</dbReference>
<keyword evidence="17" id="KW-1185">Reference proteome</keyword>
<dbReference type="GO" id="GO:0005524">
    <property type="term" value="F:ATP binding"/>
    <property type="evidence" value="ECO:0007669"/>
    <property type="project" value="UniProtKB-KW"/>
</dbReference>
<proteinExistence type="predicted"/>
<comment type="subcellular location">
    <subcellularLocation>
        <location evidence="2">Cell membrane</location>
        <topology evidence="2">Multi-pass membrane protein</topology>
    </subcellularLocation>
</comment>
<reference evidence="16 17" key="1">
    <citation type="submission" date="2016-10" db="EMBL/GenBank/DDBJ databases">
        <authorList>
            <person name="de Groot N.N."/>
        </authorList>
    </citation>
    <scope>NUCLEOTIDE SEQUENCE [LARGE SCALE GENOMIC DNA]</scope>
    <source>
        <strain evidence="16 17">JCM 11308</strain>
    </source>
</reference>
<dbReference type="PROSITE" id="PS50109">
    <property type="entry name" value="HIS_KIN"/>
    <property type="match status" value="1"/>
</dbReference>
<accession>A0A1G6NY43</accession>
<dbReference type="InterPro" id="IPR033463">
    <property type="entry name" value="sCache_3"/>
</dbReference>
<keyword evidence="12" id="KW-0902">Two-component regulatory system</keyword>
<evidence type="ECO:0000313" key="17">
    <source>
        <dbReference type="Proteomes" id="UP000199417"/>
    </source>
</evidence>
<keyword evidence="11 14" id="KW-1133">Transmembrane helix</keyword>
<dbReference type="PANTHER" id="PTHR44936:SF9">
    <property type="entry name" value="SENSOR PROTEIN CREC"/>
    <property type="match status" value="1"/>
</dbReference>
<dbReference type="InterPro" id="IPR029151">
    <property type="entry name" value="Sensor-like_sf"/>
</dbReference>
<feature type="domain" description="Histidine kinase" evidence="15">
    <location>
        <begin position="333"/>
        <end position="522"/>
    </location>
</feature>
<dbReference type="PRINTS" id="PR00344">
    <property type="entry name" value="BCTRLSENSOR"/>
</dbReference>
<sequence>MARRSPRRPMSLARQLLLLQVAVLALVIAAGTALGIVDQLRDSDDANRREVTAVAETLALSDSTAAALRSPDPTALLQPETERIRQATGVDFIVVMAPDRTRYTHTNPALIGQPFGGNIDRALTGETFTETYAGSLGPSVRAVTPVYDDGTLVGLVAVGITRARVGAEVAASLPLLFTLAGAGLVASTLGALLLSRRLRRQTLGLAPDELRRLYEHHDAVLHSIGEGLVVFGRDEEVAELVNDEARRLLELPDGPVRLASLPASLRRLDLSDATDAGDEVHLTMNRVLVVNRHPVNWEGRRIGTVLTIRDHTELQDVLGELDSVRGFAETLRSQAHESANRLHTIVTMVELGRYDEAVAFATDELRLSQQLIDRLMATVEEPALAALLLGKVGEAAERGVTLTVTEDTALGPVPTLRARELVTLVGNLVDNAVDAARDTDDPWVEVSVRQEDSMLVIRVADSGPGLSPDSLANATTRGYSTKSGSRGLGLALVSQVVGRHRGVLRAEPSLGSMLVVEIPLPPGGGS</sequence>
<evidence type="ECO:0000256" key="4">
    <source>
        <dbReference type="ARBA" id="ARBA00022475"/>
    </source>
</evidence>
<keyword evidence="10" id="KW-0067">ATP-binding</keyword>
<evidence type="ECO:0000256" key="13">
    <source>
        <dbReference type="ARBA" id="ARBA00023136"/>
    </source>
</evidence>
<evidence type="ECO:0000256" key="9">
    <source>
        <dbReference type="ARBA" id="ARBA00022777"/>
    </source>
</evidence>
<evidence type="ECO:0000313" key="16">
    <source>
        <dbReference type="EMBL" id="SDC72095.1"/>
    </source>
</evidence>
<dbReference type="SUPFAM" id="SSF55890">
    <property type="entry name" value="Sporulation response regulatory protein Spo0B"/>
    <property type="match status" value="1"/>
</dbReference>
<evidence type="ECO:0000256" key="1">
    <source>
        <dbReference type="ARBA" id="ARBA00000085"/>
    </source>
</evidence>
<dbReference type="InterPro" id="IPR004358">
    <property type="entry name" value="Sig_transdc_His_kin-like_C"/>
</dbReference>
<dbReference type="SUPFAM" id="SSF103190">
    <property type="entry name" value="Sensory domain-like"/>
    <property type="match status" value="1"/>
</dbReference>
<dbReference type="InterPro" id="IPR036890">
    <property type="entry name" value="HATPase_C_sf"/>
</dbReference>
<keyword evidence="13 14" id="KW-0472">Membrane</keyword>
<keyword evidence="4" id="KW-1003">Cell membrane</keyword>
<evidence type="ECO:0000256" key="2">
    <source>
        <dbReference type="ARBA" id="ARBA00004651"/>
    </source>
</evidence>
<dbReference type="InterPro" id="IPR005467">
    <property type="entry name" value="His_kinase_dom"/>
</dbReference>
<evidence type="ECO:0000256" key="7">
    <source>
        <dbReference type="ARBA" id="ARBA00022692"/>
    </source>
</evidence>
<organism evidence="16 17">
    <name type="scientific">Rhodococcus tukisamuensis</name>
    <dbReference type="NCBI Taxonomy" id="168276"/>
    <lineage>
        <taxon>Bacteria</taxon>
        <taxon>Bacillati</taxon>
        <taxon>Actinomycetota</taxon>
        <taxon>Actinomycetes</taxon>
        <taxon>Mycobacteriales</taxon>
        <taxon>Nocardiaceae</taxon>
        <taxon>Rhodococcus</taxon>
    </lineage>
</organism>
<dbReference type="GO" id="GO:0005886">
    <property type="term" value="C:plasma membrane"/>
    <property type="evidence" value="ECO:0007669"/>
    <property type="project" value="UniProtKB-SubCell"/>
</dbReference>
<keyword evidence="8" id="KW-0547">Nucleotide-binding</keyword>
<evidence type="ECO:0000256" key="12">
    <source>
        <dbReference type="ARBA" id="ARBA00023012"/>
    </source>
</evidence>
<evidence type="ECO:0000259" key="15">
    <source>
        <dbReference type="PROSITE" id="PS50109"/>
    </source>
</evidence>
<evidence type="ECO:0000256" key="14">
    <source>
        <dbReference type="SAM" id="Phobius"/>
    </source>
</evidence>
<dbReference type="SUPFAM" id="SSF55874">
    <property type="entry name" value="ATPase domain of HSP90 chaperone/DNA topoisomerase II/histidine kinase"/>
    <property type="match status" value="1"/>
</dbReference>
<dbReference type="SMART" id="SM00387">
    <property type="entry name" value="HATPase_c"/>
    <property type="match status" value="1"/>
</dbReference>
<protein>
    <recommendedName>
        <fullName evidence="3">histidine kinase</fullName>
        <ecNumber evidence="3">2.7.13.3</ecNumber>
    </recommendedName>
</protein>
<evidence type="ECO:0000256" key="3">
    <source>
        <dbReference type="ARBA" id="ARBA00012438"/>
    </source>
</evidence>
<evidence type="ECO:0000256" key="10">
    <source>
        <dbReference type="ARBA" id="ARBA00022840"/>
    </source>
</evidence>
<dbReference type="GO" id="GO:0000155">
    <property type="term" value="F:phosphorelay sensor kinase activity"/>
    <property type="evidence" value="ECO:0007669"/>
    <property type="project" value="InterPro"/>
</dbReference>
<evidence type="ECO:0000256" key="8">
    <source>
        <dbReference type="ARBA" id="ARBA00022741"/>
    </source>
</evidence>
<feature type="transmembrane region" description="Helical" evidence="14">
    <location>
        <begin position="173"/>
        <end position="194"/>
    </location>
</feature>
<keyword evidence="5" id="KW-0597">Phosphoprotein</keyword>
<keyword evidence="7 14" id="KW-0812">Transmembrane</keyword>
<evidence type="ECO:0000256" key="5">
    <source>
        <dbReference type="ARBA" id="ARBA00022553"/>
    </source>
</evidence>
<comment type="catalytic activity">
    <reaction evidence="1">
        <text>ATP + protein L-histidine = ADP + protein N-phospho-L-histidine.</text>
        <dbReference type="EC" id="2.7.13.3"/>
    </reaction>
</comment>
<dbReference type="Proteomes" id="UP000199417">
    <property type="component" value="Unassembled WGS sequence"/>
</dbReference>
<dbReference type="Gene3D" id="3.30.565.10">
    <property type="entry name" value="Histidine kinase-like ATPase, C-terminal domain"/>
    <property type="match status" value="1"/>
</dbReference>
<dbReference type="EMBL" id="FNAB01000001">
    <property type="protein sequence ID" value="SDC72095.1"/>
    <property type="molecule type" value="Genomic_DNA"/>
</dbReference>
<dbReference type="Pfam" id="PF02518">
    <property type="entry name" value="HATPase_c"/>
    <property type="match status" value="1"/>
</dbReference>
<gene>
    <name evidence="16" type="ORF">SAMN05444580_101687</name>
</gene>
<dbReference type="InterPro" id="IPR003594">
    <property type="entry name" value="HATPase_dom"/>
</dbReference>
<evidence type="ECO:0000256" key="11">
    <source>
        <dbReference type="ARBA" id="ARBA00022989"/>
    </source>
</evidence>
<evidence type="ECO:0000256" key="6">
    <source>
        <dbReference type="ARBA" id="ARBA00022679"/>
    </source>
</evidence>
<name>A0A1G6NY43_9NOCA</name>
<keyword evidence="6" id="KW-0808">Transferase</keyword>
<dbReference type="InterPro" id="IPR050980">
    <property type="entry name" value="2C_sensor_his_kinase"/>
</dbReference>